<dbReference type="InterPro" id="IPR023631">
    <property type="entry name" value="Amidase_dom"/>
</dbReference>
<feature type="compositionally biased region" description="Polar residues" evidence="1">
    <location>
        <begin position="131"/>
        <end position="143"/>
    </location>
</feature>
<organism evidence="3 4">
    <name type="scientific">Teichococcus oryzae</name>
    <dbReference type="NCBI Taxonomy" id="1608942"/>
    <lineage>
        <taxon>Bacteria</taxon>
        <taxon>Pseudomonadati</taxon>
        <taxon>Pseudomonadota</taxon>
        <taxon>Alphaproteobacteria</taxon>
        <taxon>Acetobacterales</taxon>
        <taxon>Roseomonadaceae</taxon>
        <taxon>Roseomonas</taxon>
    </lineage>
</organism>
<dbReference type="AlphaFoldDB" id="A0A5B2TB40"/>
<keyword evidence="4" id="KW-1185">Reference proteome</keyword>
<evidence type="ECO:0000259" key="2">
    <source>
        <dbReference type="Pfam" id="PF01425"/>
    </source>
</evidence>
<protein>
    <submittedName>
        <fullName evidence="3">Amidase</fullName>
    </submittedName>
</protein>
<comment type="caution">
    <text evidence="3">The sequence shown here is derived from an EMBL/GenBank/DDBJ whole genome shotgun (WGS) entry which is preliminary data.</text>
</comment>
<dbReference type="PANTHER" id="PTHR11895:SF151">
    <property type="entry name" value="GLUTAMYL-TRNA(GLN) AMIDOTRANSFERASE SUBUNIT A"/>
    <property type="match status" value="1"/>
</dbReference>
<dbReference type="SUPFAM" id="SSF75304">
    <property type="entry name" value="Amidase signature (AS) enzymes"/>
    <property type="match status" value="1"/>
</dbReference>
<dbReference type="GO" id="GO:0003824">
    <property type="term" value="F:catalytic activity"/>
    <property type="evidence" value="ECO:0007669"/>
    <property type="project" value="InterPro"/>
</dbReference>
<sequence>MNAFGRPATASFMAATAAFPDGKDTPRAFLERRLETIAAREPVVQAWVVLNEEGAREAADASAARWRAGRPFSPIDGMPIGIKDLIATKDMPTQMGCAAYRGHFPKHDAAPVQALRAAGAIILGKTVTTELGMSEPGPTTNPLNPGHTPGGSSSGSAAAVAAGMVPAAIGTQVGGSIIRPASYCGNVALKPTQGAINRGERQGLSQATAGVHANAPEDMWQVATEIVRRVGGDPGMPGLFGPPTVPAAIRPARLIVMESEGYAMLDDGSLAAFEGILRQLRDAGVEILRRGDHPLIEAFERSIADAKAMTNEICAFENLSAMRSLLEQFPDGVSERMKRRHAVGEEMSLEQYRGRLLQREMARHHMAALAPLADGLIAPASPGPAPAWAGDVPGQPLNPRPTGDIAYNAATSALGVPAVTVPLTTVRGLPMGIQLIGQQHMDARATGLARWLLENLQPVSV</sequence>
<feature type="region of interest" description="Disordered" evidence="1">
    <location>
        <begin position="131"/>
        <end position="157"/>
    </location>
</feature>
<dbReference type="InterPro" id="IPR000120">
    <property type="entry name" value="Amidase"/>
</dbReference>
<dbReference type="OrthoDB" id="9777859at2"/>
<evidence type="ECO:0000256" key="1">
    <source>
        <dbReference type="SAM" id="MobiDB-lite"/>
    </source>
</evidence>
<accession>A0A5B2TB40</accession>
<name>A0A5B2TB40_9PROT</name>
<reference evidence="3 4" key="1">
    <citation type="journal article" date="2015" name="Int. J. Syst. Evol. Microbiol.">
        <title>Roseomonas oryzae sp. nov., isolated from paddy rhizosphere soil.</title>
        <authorList>
            <person name="Ramaprasad E.V."/>
            <person name="Sasikala Ch."/>
            <person name="Ramana Ch.V."/>
        </authorList>
    </citation>
    <scope>NUCLEOTIDE SEQUENCE [LARGE SCALE GENOMIC DNA]</scope>
    <source>
        <strain evidence="3 4">KCTC 42542</strain>
    </source>
</reference>
<dbReference type="Proteomes" id="UP000322110">
    <property type="component" value="Unassembled WGS sequence"/>
</dbReference>
<evidence type="ECO:0000313" key="3">
    <source>
        <dbReference type="EMBL" id="KAA2211293.1"/>
    </source>
</evidence>
<gene>
    <name evidence="3" type="ORF">F0Q34_20875</name>
</gene>
<dbReference type="EMBL" id="VUKA01000038">
    <property type="protein sequence ID" value="KAA2211293.1"/>
    <property type="molecule type" value="Genomic_DNA"/>
</dbReference>
<evidence type="ECO:0000313" key="4">
    <source>
        <dbReference type="Proteomes" id="UP000322110"/>
    </source>
</evidence>
<dbReference type="Gene3D" id="3.90.1300.10">
    <property type="entry name" value="Amidase signature (AS) domain"/>
    <property type="match status" value="1"/>
</dbReference>
<proteinExistence type="predicted"/>
<dbReference type="InterPro" id="IPR036928">
    <property type="entry name" value="AS_sf"/>
</dbReference>
<dbReference type="RefSeq" id="WP_149814310.1">
    <property type="nucleotide sequence ID" value="NZ_VUKA01000038.1"/>
</dbReference>
<dbReference type="PANTHER" id="PTHR11895">
    <property type="entry name" value="TRANSAMIDASE"/>
    <property type="match status" value="1"/>
</dbReference>
<feature type="domain" description="Amidase" evidence="2">
    <location>
        <begin position="30"/>
        <end position="443"/>
    </location>
</feature>
<dbReference type="Pfam" id="PF01425">
    <property type="entry name" value="Amidase"/>
    <property type="match status" value="1"/>
</dbReference>